<accession>A0A1S2LU71</accession>
<feature type="transmembrane region" description="Helical" evidence="1">
    <location>
        <begin position="6"/>
        <end position="23"/>
    </location>
</feature>
<dbReference type="EMBL" id="MLQQ01000002">
    <property type="protein sequence ID" value="OIJ15217.1"/>
    <property type="molecule type" value="Genomic_DNA"/>
</dbReference>
<protein>
    <recommendedName>
        <fullName evidence="4">DUF3784 domain-containing protein</fullName>
    </recommendedName>
</protein>
<dbReference type="Pfam" id="PF12650">
    <property type="entry name" value="DUF3784"/>
    <property type="match status" value="1"/>
</dbReference>
<gene>
    <name evidence="2" type="ORF">BKP35_05050</name>
</gene>
<evidence type="ECO:0008006" key="4">
    <source>
        <dbReference type="Google" id="ProtNLM"/>
    </source>
</evidence>
<evidence type="ECO:0000313" key="2">
    <source>
        <dbReference type="EMBL" id="OIJ15217.1"/>
    </source>
</evidence>
<sequence length="101" mass="11620">MSHFFIAAMFFVLGYLVKYKRWSWLIAGYNTSSKEEKAKYDKEVLCHGVGNFVFLLGGVAILATVGEFLNFAWIVSFSWILFTVVIIVFLIYANTGNRYKK</sequence>
<dbReference type="Proteomes" id="UP000180098">
    <property type="component" value="Unassembled WGS sequence"/>
</dbReference>
<dbReference type="InterPro" id="IPR017259">
    <property type="entry name" value="UCP037672"/>
</dbReference>
<reference evidence="2 3" key="1">
    <citation type="submission" date="2016-10" db="EMBL/GenBank/DDBJ databases">
        <title>Draft genome sequences of four alkaliphilic bacteria belonging to the Anaerobacillus genus.</title>
        <authorList>
            <person name="Bassil N.M."/>
            <person name="Lloyd J.R."/>
        </authorList>
    </citation>
    <scope>NUCLEOTIDE SEQUENCE [LARGE SCALE GENOMIC DNA]</scope>
    <source>
        <strain evidence="2 3">DSM 15340</strain>
    </source>
</reference>
<organism evidence="2 3">
    <name type="scientific">Anaerobacillus arseniciselenatis</name>
    <dbReference type="NCBI Taxonomy" id="85682"/>
    <lineage>
        <taxon>Bacteria</taxon>
        <taxon>Bacillati</taxon>
        <taxon>Bacillota</taxon>
        <taxon>Bacilli</taxon>
        <taxon>Bacillales</taxon>
        <taxon>Bacillaceae</taxon>
        <taxon>Anaerobacillus</taxon>
    </lineage>
</organism>
<dbReference type="RefSeq" id="WP_071312321.1">
    <property type="nucleotide sequence ID" value="NZ_MLQQ01000002.1"/>
</dbReference>
<proteinExistence type="predicted"/>
<dbReference type="AlphaFoldDB" id="A0A1S2LU71"/>
<feature type="transmembrane region" description="Helical" evidence="1">
    <location>
        <begin position="71"/>
        <end position="93"/>
    </location>
</feature>
<evidence type="ECO:0000256" key="1">
    <source>
        <dbReference type="SAM" id="Phobius"/>
    </source>
</evidence>
<keyword evidence="1" id="KW-0812">Transmembrane</keyword>
<comment type="caution">
    <text evidence="2">The sequence shown here is derived from an EMBL/GenBank/DDBJ whole genome shotgun (WGS) entry which is preliminary data.</text>
</comment>
<keyword evidence="3" id="KW-1185">Reference proteome</keyword>
<feature type="transmembrane region" description="Helical" evidence="1">
    <location>
        <begin position="44"/>
        <end position="65"/>
    </location>
</feature>
<keyword evidence="1" id="KW-0472">Membrane</keyword>
<keyword evidence="1" id="KW-1133">Transmembrane helix</keyword>
<evidence type="ECO:0000313" key="3">
    <source>
        <dbReference type="Proteomes" id="UP000180098"/>
    </source>
</evidence>
<name>A0A1S2LU71_9BACI</name>